<proteinExistence type="predicted"/>
<name>A0A0F9LPR6_9ZZZZ</name>
<dbReference type="EMBL" id="LAZR01011961">
    <property type="protein sequence ID" value="KKM50615.1"/>
    <property type="molecule type" value="Genomic_DNA"/>
</dbReference>
<evidence type="ECO:0000313" key="1">
    <source>
        <dbReference type="EMBL" id="KKM50615.1"/>
    </source>
</evidence>
<dbReference type="AlphaFoldDB" id="A0A0F9LPR6"/>
<protein>
    <submittedName>
        <fullName evidence="1">Uncharacterized protein</fullName>
    </submittedName>
</protein>
<accession>A0A0F9LPR6</accession>
<comment type="caution">
    <text evidence="1">The sequence shown here is derived from an EMBL/GenBank/DDBJ whole genome shotgun (WGS) entry which is preliminary data.</text>
</comment>
<reference evidence="1" key="1">
    <citation type="journal article" date="2015" name="Nature">
        <title>Complex archaea that bridge the gap between prokaryotes and eukaryotes.</title>
        <authorList>
            <person name="Spang A."/>
            <person name="Saw J.H."/>
            <person name="Jorgensen S.L."/>
            <person name="Zaremba-Niedzwiedzka K."/>
            <person name="Martijn J."/>
            <person name="Lind A.E."/>
            <person name="van Eijk R."/>
            <person name="Schleper C."/>
            <person name="Guy L."/>
            <person name="Ettema T.J."/>
        </authorList>
    </citation>
    <scope>NUCLEOTIDE SEQUENCE</scope>
</reference>
<sequence length="136" mass="16212">MARRVRTKWRWLKKNHPQVYADLVASRRMTSSQTLNRLKKHKIKPVITLNKLRKMAHRKEKASGIPIKVTKDMTTGHRYADGLTIRESTGNVQIRLHPVLRFHDRRYIKDVMGHEVDHAKVDKRVVRNYEKRWGKI</sequence>
<organism evidence="1">
    <name type="scientific">marine sediment metagenome</name>
    <dbReference type="NCBI Taxonomy" id="412755"/>
    <lineage>
        <taxon>unclassified sequences</taxon>
        <taxon>metagenomes</taxon>
        <taxon>ecological metagenomes</taxon>
    </lineage>
</organism>
<gene>
    <name evidence="1" type="ORF">LCGC14_1556020</name>
</gene>